<dbReference type="Proteomes" id="UP000248889">
    <property type="component" value="Unassembled WGS sequence"/>
</dbReference>
<sequence length="372" mass="39621">MRWGKAAVVVTASAVGAGAAALVVGRVVSEISVRSGGAAPASVGGLRVHSVAADRVELTRAPETERPGVWALEWGADGHLVLGDLLSTTAQTVVRAIRSEGATLPKPGEKVVLTPWVLRGDPRSALGLEFSETAVATELGAMPAWYLPGLRDPWVIAVHGTGADRGQVLPLLPMFERFKLPVLSVSYRNDPGAPPSPDGIGHFGETEWRDVEAAIRLAVDSGASRVLLLGWGVGATMALQAAERSAWREVIRGLVLDSPVLDFRTSVRRQATRRGVPHALAELGARAAEGRAGVDTTTFAHLASGDGLQVPALVLHSPDDTIAPIEPVRRLASRRDDLVLFREFPGTEHEALWNADPHAYEDILRRFVTPLL</sequence>
<evidence type="ECO:0008006" key="3">
    <source>
        <dbReference type="Google" id="ProtNLM"/>
    </source>
</evidence>
<dbReference type="InterPro" id="IPR029058">
    <property type="entry name" value="AB_hydrolase_fold"/>
</dbReference>
<reference evidence="1 2" key="1">
    <citation type="submission" date="2018-06" db="EMBL/GenBank/DDBJ databases">
        <title>Streptacidiphilus pinicola sp. nov., isolated from pine grove soil.</title>
        <authorList>
            <person name="Roh S.G."/>
            <person name="Park S."/>
            <person name="Kim M.-K."/>
            <person name="Yun B.-R."/>
            <person name="Park J."/>
            <person name="Kim M.J."/>
            <person name="Kim Y.S."/>
            <person name="Kim S.B."/>
        </authorList>
    </citation>
    <scope>NUCLEOTIDE SEQUENCE [LARGE SCALE GENOMIC DNA]</scope>
    <source>
        <strain evidence="1 2">MMS16-CNU450</strain>
    </source>
</reference>
<accession>A0A2X0IQY9</accession>
<dbReference type="PANTHER" id="PTHR12277">
    <property type="entry name" value="ALPHA/BETA HYDROLASE DOMAIN-CONTAINING PROTEIN"/>
    <property type="match status" value="1"/>
</dbReference>
<name>A0A2X0IQY9_9ACTN</name>
<dbReference type="SUPFAM" id="SSF53474">
    <property type="entry name" value="alpha/beta-Hydrolases"/>
    <property type="match status" value="1"/>
</dbReference>
<evidence type="ECO:0000313" key="2">
    <source>
        <dbReference type="Proteomes" id="UP000248889"/>
    </source>
</evidence>
<keyword evidence="2" id="KW-1185">Reference proteome</keyword>
<dbReference type="EMBL" id="QKYN01000039">
    <property type="protein sequence ID" value="RAG85601.1"/>
    <property type="molecule type" value="Genomic_DNA"/>
</dbReference>
<organism evidence="1 2">
    <name type="scientific">Streptacidiphilus pinicola</name>
    <dbReference type="NCBI Taxonomy" id="2219663"/>
    <lineage>
        <taxon>Bacteria</taxon>
        <taxon>Bacillati</taxon>
        <taxon>Actinomycetota</taxon>
        <taxon>Actinomycetes</taxon>
        <taxon>Kitasatosporales</taxon>
        <taxon>Streptomycetaceae</taxon>
        <taxon>Streptacidiphilus</taxon>
    </lineage>
</organism>
<comment type="caution">
    <text evidence="1">The sequence shown here is derived from an EMBL/GenBank/DDBJ whole genome shotgun (WGS) entry which is preliminary data.</text>
</comment>
<evidence type="ECO:0000313" key="1">
    <source>
        <dbReference type="EMBL" id="RAG85601.1"/>
    </source>
</evidence>
<protein>
    <recommendedName>
        <fullName evidence="3">Alpha/beta hydrolase</fullName>
    </recommendedName>
</protein>
<gene>
    <name evidence="1" type="ORF">DN069_10835</name>
</gene>
<proteinExistence type="predicted"/>
<dbReference type="AlphaFoldDB" id="A0A2X0IQY9"/>
<dbReference type="Gene3D" id="3.40.50.1820">
    <property type="entry name" value="alpha/beta hydrolase"/>
    <property type="match status" value="1"/>
</dbReference>
<dbReference type="RefSeq" id="WP_111500693.1">
    <property type="nucleotide sequence ID" value="NZ_QKYN01000039.1"/>
</dbReference>
<dbReference type="OrthoDB" id="8111537at2"/>
<dbReference type="PANTHER" id="PTHR12277:SF79">
    <property type="entry name" value="XAA-PRO DIPEPTIDYL-PEPTIDASE-RELATED"/>
    <property type="match status" value="1"/>
</dbReference>